<accession>A0A4S8HIC4</accession>
<comment type="similarity">
    <text evidence="1">Belongs to the sigma-70 factor family. ECF subfamily.</text>
</comment>
<dbReference type="CDD" id="cd06171">
    <property type="entry name" value="Sigma70_r4"/>
    <property type="match status" value="1"/>
</dbReference>
<dbReference type="PANTHER" id="PTHR43133">
    <property type="entry name" value="RNA POLYMERASE ECF-TYPE SIGMA FACTO"/>
    <property type="match status" value="1"/>
</dbReference>
<dbReference type="EMBL" id="STFF01000007">
    <property type="protein sequence ID" value="THU34755.1"/>
    <property type="molecule type" value="Genomic_DNA"/>
</dbReference>
<feature type="domain" description="RNA polymerase sigma-70 region 2" evidence="5">
    <location>
        <begin position="36"/>
        <end position="102"/>
    </location>
</feature>
<name>A0A4S8HIC4_9BACT</name>
<keyword evidence="2" id="KW-0805">Transcription regulation</keyword>
<dbReference type="SUPFAM" id="SSF88659">
    <property type="entry name" value="Sigma3 and sigma4 domains of RNA polymerase sigma factors"/>
    <property type="match status" value="1"/>
</dbReference>
<dbReference type="InterPro" id="IPR014284">
    <property type="entry name" value="RNA_pol_sigma-70_dom"/>
</dbReference>
<evidence type="ECO:0000256" key="1">
    <source>
        <dbReference type="ARBA" id="ARBA00010641"/>
    </source>
</evidence>
<keyword evidence="3" id="KW-0731">Sigma factor</keyword>
<dbReference type="InterPro" id="IPR036388">
    <property type="entry name" value="WH-like_DNA-bd_sf"/>
</dbReference>
<evidence type="ECO:0000259" key="5">
    <source>
        <dbReference type="Pfam" id="PF04542"/>
    </source>
</evidence>
<dbReference type="InterPro" id="IPR007627">
    <property type="entry name" value="RNA_pol_sigma70_r2"/>
</dbReference>
<feature type="domain" description="RNA polymerase sigma factor 70 region 4 type 2" evidence="6">
    <location>
        <begin position="137"/>
        <end position="183"/>
    </location>
</feature>
<evidence type="ECO:0000313" key="7">
    <source>
        <dbReference type="EMBL" id="THU34755.1"/>
    </source>
</evidence>
<dbReference type="PANTHER" id="PTHR43133:SF46">
    <property type="entry name" value="RNA POLYMERASE SIGMA-70 FACTOR ECF SUBFAMILY"/>
    <property type="match status" value="1"/>
</dbReference>
<dbReference type="OrthoDB" id="799938at2"/>
<evidence type="ECO:0000313" key="8">
    <source>
        <dbReference type="Proteomes" id="UP000306918"/>
    </source>
</evidence>
<keyword evidence="4" id="KW-0804">Transcription</keyword>
<organism evidence="7 8">
    <name type="scientific">Niastella caeni</name>
    <dbReference type="NCBI Taxonomy" id="2569763"/>
    <lineage>
        <taxon>Bacteria</taxon>
        <taxon>Pseudomonadati</taxon>
        <taxon>Bacteroidota</taxon>
        <taxon>Chitinophagia</taxon>
        <taxon>Chitinophagales</taxon>
        <taxon>Chitinophagaceae</taxon>
        <taxon>Niastella</taxon>
    </lineage>
</organism>
<dbReference type="InterPro" id="IPR013249">
    <property type="entry name" value="RNA_pol_sigma70_r4_t2"/>
</dbReference>
<dbReference type="Proteomes" id="UP000306918">
    <property type="component" value="Unassembled WGS sequence"/>
</dbReference>
<dbReference type="Gene3D" id="1.10.1740.10">
    <property type="match status" value="1"/>
</dbReference>
<evidence type="ECO:0000256" key="2">
    <source>
        <dbReference type="ARBA" id="ARBA00023015"/>
    </source>
</evidence>
<keyword evidence="8" id="KW-1185">Reference proteome</keyword>
<dbReference type="SUPFAM" id="SSF88946">
    <property type="entry name" value="Sigma2 domain of RNA polymerase sigma factors"/>
    <property type="match status" value="1"/>
</dbReference>
<dbReference type="GO" id="GO:0003677">
    <property type="term" value="F:DNA binding"/>
    <property type="evidence" value="ECO:0007669"/>
    <property type="project" value="InterPro"/>
</dbReference>
<reference evidence="7 8" key="1">
    <citation type="submission" date="2019-04" db="EMBL/GenBank/DDBJ databases">
        <title>Niastella caeni sp. nov., isolated from activated sludge.</title>
        <authorList>
            <person name="Sheng M."/>
        </authorList>
    </citation>
    <scope>NUCLEOTIDE SEQUENCE [LARGE SCALE GENOMIC DNA]</scope>
    <source>
        <strain evidence="7 8">HX-2-15</strain>
    </source>
</reference>
<dbReference type="Gene3D" id="1.10.10.10">
    <property type="entry name" value="Winged helix-like DNA-binding domain superfamily/Winged helix DNA-binding domain"/>
    <property type="match status" value="1"/>
</dbReference>
<evidence type="ECO:0000256" key="4">
    <source>
        <dbReference type="ARBA" id="ARBA00023163"/>
    </source>
</evidence>
<proteinExistence type="inferred from homology"/>
<gene>
    <name evidence="7" type="ORF">FAM09_22420</name>
</gene>
<dbReference type="GO" id="GO:0006352">
    <property type="term" value="P:DNA-templated transcription initiation"/>
    <property type="evidence" value="ECO:0007669"/>
    <property type="project" value="InterPro"/>
</dbReference>
<sequence>MLSTFPNINTAPERIAEEASLVRAAADGDQVAYGRLYSFYYPQLYSSIAFMAKSHEDAQEIIHETFLKIWKAKEALLLIKSFEDYAYTLAKNLLFNHLKRKKIGQRVIQLLSDQSIKNTGPAPDQDYLYKQYYQTAIHAINQLSEQKRRIFLMRTQEGMSLGEIAEAMGISISAVKKHLYAAFESVKEALRQSTGDVLLFLLLYFY</sequence>
<dbReference type="NCBIfam" id="TIGR02937">
    <property type="entry name" value="sigma70-ECF"/>
    <property type="match status" value="1"/>
</dbReference>
<dbReference type="InterPro" id="IPR039425">
    <property type="entry name" value="RNA_pol_sigma-70-like"/>
</dbReference>
<dbReference type="GO" id="GO:0016987">
    <property type="term" value="F:sigma factor activity"/>
    <property type="evidence" value="ECO:0007669"/>
    <property type="project" value="UniProtKB-KW"/>
</dbReference>
<protein>
    <submittedName>
        <fullName evidence="7">Sigma-70 family RNA polymerase sigma factor</fullName>
    </submittedName>
</protein>
<dbReference type="Pfam" id="PF04542">
    <property type="entry name" value="Sigma70_r2"/>
    <property type="match status" value="1"/>
</dbReference>
<evidence type="ECO:0000259" key="6">
    <source>
        <dbReference type="Pfam" id="PF08281"/>
    </source>
</evidence>
<dbReference type="InterPro" id="IPR013324">
    <property type="entry name" value="RNA_pol_sigma_r3/r4-like"/>
</dbReference>
<evidence type="ECO:0000256" key="3">
    <source>
        <dbReference type="ARBA" id="ARBA00023082"/>
    </source>
</evidence>
<dbReference type="InterPro" id="IPR013325">
    <property type="entry name" value="RNA_pol_sigma_r2"/>
</dbReference>
<dbReference type="AlphaFoldDB" id="A0A4S8HIC4"/>
<comment type="caution">
    <text evidence="7">The sequence shown here is derived from an EMBL/GenBank/DDBJ whole genome shotgun (WGS) entry which is preliminary data.</text>
</comment>
<dbReference type="Pfam" id="PF08281">
    <property type="entry name" value="Sigma70_r4_2"/>
    <property type="match status" value="1"/>
</dbReference>